<dbReference type="Proteomes" id="UP001279734">
    <property type="component" value="Unassembled WGS sequence"/>
</dbReference>
<dbReference type="AlphaFoldDB" id="A0AAD3TGJ9"/>
<keyword evidence="2" id="KW-1185">Reference proteome</keyword>
<protein>
    <submittedName>
        <fullName evidence="1">Uncharacterized protein</fullName>
    </submittedName>
</protein>
<comment type="caution">
    <text evidence="1">The sequence shown here is derived from an EMBL/GenBank/DDBJ whole genome shotgun (WGS) entry which is preliminary data.</text>
</comment>
<evidence type="ECO:0000313" key="1">
    <source>
        <dbReference type="EMBL" id="GMH28643.1"/>
    </source>
</evidence>
<sequence>MSKVRYGVNGSSSPIRNNIGNAITATNFHIVIDLLNIISFGINEIQNEALVMISPFSDLTSSISCKASVKTVSAILTFSALPWTGEATSAINSTKSYFSNLFNSNRI</sequence>
<name>A0AAD3TGJ9_NEPGR</name>
<proteinExistence type="predicted"/>
<evidence type="ECO:0000313" key="2">
    <source>
        <dbReference type="Proteomes" id="UP001279734"/>
    </source>
</evidence>
<accession>A0AAD3TGJ9</accession>
<reference evidence="1" key="1">
    <citation type="submission" date="2023-05" db="EMBL/GenBank/DDBJ databases">
        <title>Nepenthes gracilis genome sequencing.</title>
        <authorList>
            <person name="Fukushima K."/>
        </authorList>
    </citation>
    <scope>NUCLEOTIDE SEQUENCE</scope>
    <source>
        <strain evidence="1">SING2019-196</strain>
    </source>
</reference>
<dbReference type="EMBL" id="BSYO01000035">
    <property type="protein sequence ID" value="GMH28643.1"/>
    <property type="molecule type" value="Genomic_DNA"/>
</dbReference>
<gene>
    <name evidence="1" type="ORF">Nepgr_030486</name>
</gene>
<organism evidence="1 2">
    <name type="scientific">Nepenthes gracilis</name>
    <name type="common">Slender pitcher plant</name>
    <dbReference type="NCBI Taxonomy" id="150966"/>
    <lineage>
        <taxon>Eukaryota</taxon>
        <taxon>Viridiplantae</taxon>
        <taxon>Streptophyta</taxon>
        <taxon>Embryophyta</taxon>
        <taxon>Tracheophyta</taxon>
        <taxon>Spermatophyta</taxon>
        <taxon>Magnoliopsida</taxon>
        <taxon>eudicotyledons</taxon>
        <taxon>Gunneridae</taxon>
        <taxon>Pentapetalae</taxon>
        <taxon>Caryophyllales</taxon>
        <taxon>Nepenthaceae</taxon>
        <taxon>Nepenthes</taxon>
    </lineage>
</organism>